<dbReference type="EMBL" id="AYKF01000073">
    <property type="protein sequence ID" value="ROO30919.1"/>
    <property type="molecule type" value="Genomic_DNA"/>
</dbReference>
<organism evidence="2 3">
    <name type="scientific">Salinisphaera orenii YIM 95161</name>
    <dbReference type="NCBI Taxonomy" id="1051139"/>
    <lineage>
        <taxon>Bacteria</taxon>
        <taxon>Pseudomonadati</taxon>
        <taxon>Pseudomonadota</taxon>
        <taxon>Gammaproteobacteria</taxon>
        <taxon>Salinisphaerales</taxon>
        <taxon>Salinisphaeraceae</taxon>
        <taxon>Salinisphaera</taxon>
    </lineage>
</organism>
<comment type="caution">
    <text evidence="2">The sequence shown here is derived from an EMBL/GenBank/DDBJ whole genome shotgun (WGS) entry which is preliminary data.</text>
</comment>
<dbReference type="RefSeq" id="WP_123590743.1">
    <property type="nucleotide sequence ID" value="NZ_AYKF01000073.1"/>
</dbReference>
<dbReference type="Proteomes" id="UP000285123">
    <property type="component" value="Unassembled WGS sequence"/>
</dbReference>
<keyword evidence="1" id="KW-0472">Membrane</keyword>
<keyword evidence="1" id="KW-1133">Transmembrane helix</keyword>
<dbReference type="AlphaFoldDB" id="A0A423PZ86"/>
<proteinExistence type="predicted"/>
<keyword evidence="1" id="KW-0812">Transmembrane</keyword>
<reference evidence="2 3" key="1">
    <citation type="submission" date="2013-10" db="EMBL/GenBank/DDBJ databases">
        <title>Salinisphaera halophila YIM 95161 Genome Sequencing.</title>
        <authorList>
            <person name="Lai Q."/>
            <person name="Li C."/>
            <person name="Shao Z."/>
        </authorList>
    </citation>
    <scope>NUCLEOTIDE SEQUENCE [LARGE SCALE GENOMIC DNA]</scope>
    <source>
        <strain evidence="2 3">YIM 95161</strain>
    </source>
</reference>
<name>A0A423PZ86_9GAMM</name>
<sequence>MTSDSPSQTTDRRHIRWQDMTWRDYLRVGLGVIMFILGILGLVLPVLQGVLFLIISAILLAPYSRWVQKQLDRGEARFPWVAAKARSITQRWSRKARSDE</sequence>
<protein>
    <recommendedName>
        <fullName evidence="4">Transmembrane protein (PGPGW)</fullName>
    </recommendedName>
</protein>
<accession>A0A423PZ86</accession>
<evidence type="ECO:0000313" key="3">
    <source>
        <dbReference type="Proteomes" id="UP000285123"/>
    </source>
</evidence>
<evidence type="ECO:0008006" key="4">
    <source>
        <dbReference type="Google" id="ProtNLM"/>
    </source>
</evidence>
<gene>
    <name evidence="2" type="ORF">SAHL_07280</name>
</gene>
<dbReference type="OrthoDB" id="7068179at2"/>
<feature type="transmembrane region" description="Helical" evidence="1">
    <location>
        <begin position="50"/>
        <end position="67"/>
    </location>
</feature>
<feature type="transmembrane region" description="Helical" evidence="1">
    <location>
        <begin position="25"/>
        <end position="44"/>
    </location>
</feature>
<evidence type="ECO:0000313" key="2">
    <source>
        <dbReference type="EMBL" id="ROO30919.1"/>
    </source>
</evidence>
<evidence type="ECO:0000256" key="1">
    <source>
        <dbReference type="SAM" id="Phobius"/>
    </source>
</evidence>